<sequence length="475" mass="53095">MSKYLMGIDNGSQSTKVVIFDEFGKELAFGSCKLKPNLTPTPGVVIHPEDDLWDSVKTAIKRCLENFDGDRNDIIGIGLCTIRCCRVLLKGDGSLAEPAISWMDVRMKGPYVHENEDVKYVTSTTGYISNRLTGEFTDCASNYEFGWPLDRNTLEWAQDDDVIKSCGLTREMLFKPVKAGELLGMLTPELTKEFGFKNPIPVVSTSNDKAVEVLGSGIDAENSVMVSLGTYIAAMLYSNEYVEGTSFWPTLACQPYKYVYESNGIRRGMWTVTWLKNVLGDEIVQKAKELNISEEDYLNMKAAEVPVGSDGLITILDWLATHAEPFRKGMMIGFDQRHTKYHMYRSVLEAISFAVKNNVCAMAEEANVALDEIIITGGGAKSDLLMQMIADQFNRPIIRKVGTSCGALGSAICVAKYLGIYDSFGEAIENMVSVDRIFEPNEENHKLYDKINREVVQQVRTYTDEILKKSYPIFK</sequence>
<dbReference type="Proteomes" id="UP000188605">
    <property type="component" value="Unassembled WGS sequence"/>
</dbReference>
<gene>
    <name evidence="1" type="ORF">AN396_08550</name>
</gene>
<keyword evidence="2" id="KW-1185">Reference proteome</keyword>
<evidence type="ECO:0000313" key="2">
    <source>
        <dbReference type="Proteomes" id="UP000188605"/>
    </source>
</evidence>
<dbReference type="EMBL" id="LJDB01000064">
    <property type="protein sequence ID" value="ONI39444.1"/>
    <property type="molecule type" value="Genomic_DNA"/>
</dbReference>
<keyword evidence="1" id="KW-0808">Transferase</keyword>
<organism evidence="1 2">
    <name type="scientific">Candidatus Epulonipiscium fishelsonii</name>
    <dbReference type="NCBI Taxonomy" id="77094"/>
    <lineage>
        <taxon>Bacteria</taxon>
        <taxon>Bacillati</taxon>
        <taxon>Bacillota</taxon>
        <taxon>Clostridia</taxon>
        <taxon>Lachnospirales</taxon>
        <taxon>Lachnospiraceae</taxon>
        <taxon>Candidatus Epulonipiscium</taxon>
    </lineage>
</organism>
<reference evidence="1" key="1">
    <citation type="submission" date="2016-08" db="EMBL/GenBank/DDBJ databases">
        <authorList>
            <person name="Ngugi D.K."/>
            <person name="Miyake S."/>
            <person name="Stingl U."/>
        </authorList>
    </citation>
    <scope>NUCLEOTIDE SEQUENCE</scope>
    <source>
        <strain evidence="1">SCG-B11WGA-EpuloA1</strain>
    </source>
</reference>
<evidence type="ECO:0000313" key="1">
    <source>
        <dbReference type="EMBL" id="ONI39444.1"/>
    </source>
</evidence>
<keyword evidence="1" id="KW-0418">Kinase</keyword>
<proteinExistence type="predicted"/>
<name>A0ACC8XAW1_9FIRM</name>
<protein>
    <submittedName>
        <fullName evidence="1">Sugar kinase</fullName>
    </submittedName>
</protein>
<accession>A0ACC8XAW1</accession>
<comment type="caution">
    <text evidence="1">The sequence shown here is derived from an EMBL/GenBank/DDBJ whole genome shotgun (WGS) entry which is preliminary data.</text>
</comment>